<dbReference type="Gene3D" id="1.25.40.20">
    <property type="entry name" value="Ankyrin repeat-containing domain"/>
    <property type="match status" value="1"/>
</dbReference>
<evidence type="ECO:0000313" key="11">
    <source>
        <dbReference type="Proteomes" id="UP000694846"/>
    </source>
</evidence>
<dbReference type="PROSITE" id="PS50297">
    <property type="entry name" value="ANK_REP_REGION"/>
    <property type="match status" value="3"/>
</dbReference>
<evidence type="ECO:0000256" key="7">
    <source>
        <dbReference type="ARBA" id="ARBA00033987"/>
    </source>
</evidence>
<feature type="repeat" description="ANK" evidence="8">
    <location>
        <begin position="227"/>
        <end position="259"/>
    </location>
</feature>
<evidence type="ECO:0000256" key="2">
    <source>
        <dbReference type="ARBA" id="ARBA00022676"/>
    </source>
</evidence>
<comment type="catalytic activity">
    <reaction evidence="7">
        <text>NAD(+) + (ADP-D-ribosyl)n-acceptor = nicotinamide + (ADP-D-ribosyl)n+1-acceptor + H(+).</text>
        <dbReference type="EC" id="2.4.2.30"/>
    </reaction>
</comment>
<evidence type="ECO:0000256" key="4">
    <source>
        <dbReference type="ARBA" id="ARBA00022737"/>
    </source>
</evidence>
<accession>A0A2S2Q2X2</accession>
<dbReference type="Proteomes" id="UP000694846">
    <property type="component" value="Unplaced"/>
</dbReference>
<evidence type="ECO:0000256" key="3">
    <source>
        <dbReference type="ARBA" id="ARBA00022695"/>
    </source>
</evidence>
<keyword evidence="3" id="KW-0548">Nucleotidyltransferase</keyword>
<feature type="repeat" description="ANK" evidence="8">
    <location>
        <begin position="193"/>
        <end position="225"/>
    </location>
</feature>
<gene>
    <name evidence="10" type="primary">ASZ1_0</name>
    <name evidence="12" type="synonym">LOC112688091</name>
    <name evidence="10" type="ORF">g.41203</name>
</gene>
<dbReference type="Gene3D" id="1.10.150.50">
    <property type="entry name" value="Transcription Factor, Ets-1"/>
    <property type="match status" value="1"/>
</dbReference>
<sequence>MSVSLGFTDLTFILDYYYQIVCPSCNVKFQNSGRVFRKQKLKTVPMTTKMNYYTNVVPAGLESDDEYDEFGDYIENKTYNVQQKAEDFLETLRSACISNNVPEIIRALESGNININSYLNNNWTPLMQAAFYGSFDAINYLLKNGADPLLEYDCHNVVMCVCNCSVSDEITLLNCLKLLSNFDKININAIDRSGMTALMYACSHGSLKLIEYLIDHGANIEIKDYQNGETALFFAVRSNHIDTAKFILSRGAQKDATDKKGCTVERIAENKNMVEILNLLKANDDAQFEISYSEEYTYWDKVMAELEHGFTNDIQTFLETLSMEIYANQLHSNKITFKRLLSANKNNFSDMGIILSPHYKLLNIALKSFHTSNWSTYSLGLKKGEINAEDIAQTLATIVRQLHVIDASLKYLGDQSYGLDPRNGHKALSLLKSIRVMEEKIFKILDSQVRTNKVDYVASPKLKKKSIKTGIESKLFAASVVILALLRII</sequence>
<dbReference type="EC" id="2.4.2.30" evidence="1"/>
<evidence type="ECO:0000256" key="8">
    <source>
        <dbReference type="PROSITE-ProRule" id="PRU00023"/>
    </source>
</evidence>
<keyword evidence="5 8" id="KW-0040">ANK repeat</keyword>
<dbReference type="AlphaFoldDB" id="A0A2S2Q2X2"/>
<feature type="domain" description="SAM" evidence="9">
    <location>
        <begin position="312"/>
        <end position="365"/>
    </location>
</feature>
<keyword evidence="11" id="KW-1185">Reference proteome</keyword>
<dbReference type="InterPro" id="IPR002110">
    <property type="entry name" value="Ankyrin_rpt"/>
</dbReference>
<dbReference type="SUPFAM" id="SSF47769">
    <property type="entry name" value="SAM/Pointed domain"/>
    <property type="match status" value="1"/>
</dbReference>
<evidence type="ECO:0000256" key="5">
    <source>
        <dbReference type="ARBA" id="ARBA00023043"/>
    </source>
</evidence>
<dbReference type="InterPro" id="IPR013761">
    <property type="entry name" value="SAM/pointed_sf"/>
</dbReference>
<dbReference type="InterPro" id="IPR001660">
    <property type="entry name" value="SAM"/>
</dbReference>
<evidence type="ECO:0000313" key="10">
    <source>
        <dbReference type="EMBL" id="MBY72088.1"/>
    </source>
</evidence>
<dbReference type="GO" id="GO:0003950">
    <property type="term" value="F:NAD+ poly-ADP-ribosyltransferase activity"/>
    <property type="evidence" value="ECO:0007669"/>
    <property type="project" value="UniProtKB-EC"/>
</dbReference>
<comment type="similarity">
    <text evidence="6">Belongs to the ARTD/PARP family.</text>
</comment>
<dbReference type="RefSeq" id="XP_025416891.1">
    <property type="nucleotide sequence ID" value="XM_025561106.1"/>
</dbReference>
<name>A0A2S2Q2X2_9HEMI</name>
<keyword evidence="4" id="KW-0677">Repeat</keyword>
<feature type="repeat" description="ANK" evidence="8">
    <location>
        <begin position="121"/>
        <end position="153"/>
    </location>
</feature>
<dbReference type="GO" id="GO:0016779">
    <property type="term" value="F:nucleotidyltransferase activity"/>
    <property type="evidence" value="ECO:0007669"/>
    <property type="project" value="UniProtKB-KW"/>
</dbReference>
<keyword evidence="2" id="KW-0328">Glycosyltransferase</keyword>
<dbReference type="InterPro" id="IPR036770">
    <property type="entry name" value="Ankyrin_rpt-contain_sf"/>
</dbReference>
<evidence type="ECO:0000256" key="1">
    <source>
        <dbReference type="ARBA" id="ARBA00012020"/>
    </source>
</evidence>
<dbReference type="OrthoDB" id="448455at2759"/>
<dbReference type="PANTHER" id="PTHR24171">
    <property type="entry name" value="ANKYRIN REPEAT DOMAIN-CONTAINING PROTEIN 39-RELATED"/>
    <property type="match status" value="1"/>
</dbReference>
<dbReference type="PROSITE" id="PS50088">
    <property type="entry name" value="ANK_REPEAT"/>
    <property type="match status" value="3"/>
</dbReference>
<evidence type="ECO:0000259" key="9">
    <source>
        <dbReference type="Pfam" id="PF00536"/>
    </source>
</evidence>
<evidence type="ECO:0000256" key="6">
    <source>
        <dbReference type="ARBA" id="ARBA00024347"/>
    </source>
</evidence>
<dbReference type="EMBL" id="GGMS01002885">
    <property type="protein sequence ID" value="MBY72088.1"/>
    <property type="molecule type" value="Transcribed_RNA"/>
</dbReference>
<dbReference type="Pfam" id="PF12796">
    <property type="entry name" value="Ank_2"/>
    <property type="match status" value="2"/>
</dbReference>
<dbReference type="CDD" id="cd09487">
    <property type="entry name" value="SAM_superfamily"/>
    <property type="match status" value="1"/>
</dbReference>
<reference evidence="12" key="2">
    <citation type="submission" date="2025-04" db="UniProtKB">
        <authorList>
            <consortium name="RefSeq"/>
        </authorList>
    </citation>
    <scope>IDENTIFICATION</scope>
    <source>
        <tissue evidence="12">Whole body</tissue>
    </source>
</reference>
<proteinExistence type="inferred from homology"/>
<evidence type="ECO:0000313" key="12">
    <source>
        <dbReference type="RefSeq" id="XP_025416891.1"/>
    </source>
</evidence>
<dbReference type="SUPFAM" id="SSF48403">
    <property type="entry name" value="Ankyrin repeat"/>
    <property type="match status" value="1"/>
</dbReference>
<dbReference type="Pfam" id="PF00536">
    <property type="entry name" value="SAM_1"/>
    <property type="match status" value="1"/>
</dbReference>
<keyword evidence="3" id="KW-0808">Transferase</keyword>
<organism evidence="10">
    <name type="scientific">Sipha flava</name>
    <name type="common">yellow sugarcane aphid</name>
    <dbReference type="NCBI Taxonomy" id="143950"/>
    <lineage>
        <taxon>Eukaryota</taxon>
        <taxon>Metazoa</taxon>
        <taxon>Ecdysozoa</taxon>
        <taxon>Arthropoda</taxon>
        <taxon>Hexapoda</taxon>
        <taxon>Insecta</taxon>
        <taxon>Pterygota</taxon>
        <taxon>Neoptera</taxon>
        <taxon>Paraneoptera</taxon>
        <taxon>Hemiptera</taxon>
        <taxon>Sternorrhyncha</taxon>
        <taxon>Aphidomorpha</taxon>
        <taxon>Aphidoidea</taxon>
        <taxon>Aphididae</taxon>
        <taxon>Sipha</taxon>
    </lineage>
</organism>
<reference evidence="10" key="1">
    <citation type="submission" date="2018-04" db="EMBL/GenBank/DDBJ databases">
        <title>Transcriptome assembly of Sipha flava.</title>
        <authorList>
            <person name="Scully E.D."/>
            <person name="Geib S.M."/>
            <person name="Palmer N.A."/>
            <person name="Koch K."/>
            <person name="Bradshaw J."/>
            <person name="Heng-Moss T."/>
            <person name="Sarath G."/>
        </authorList>
    </citation>
    <scope>NUCLEOTIDE SEQUENCE</scope>
</reference>
<dbReference type="SMART" id="SM00248">
    <property type="entry name" value="ANK"/>
    <property type="match status" value="4"/>
</dbReference>
<protein>
    <recommendedName>
        <fullName evidence="1">NAD(+) ADP-ribosyltransferase</fullName>
        <ecNumber evidence="1">2.4.2.30</ecNumber>
    </recommendedName>
</protein>